<dbReference type="AlphaFoldDB" id="A0AB34JZJ5"/>
<name>A0AB34JZJ5_PRYPA</name>
<feature type="chain" id="PRO_5044199374" description="Nucleotide-diphospho-sugar transferase domain-containing protein" evidence="2">
    <location>
        <begin position="24"/>
        <end position="588"/>
    </location>
</feature>
<proteinExistence type="predicted"/>
<feature type="domain" description="Nucleotide-diphospho-sugar transferase" evidence="3">
    <location>
        <begin position="320"/>
        <end position="452"/>
    </location>
</feature>
<comment type="caution">
    <text evidence="4">The sequence shown here is derived from an EMBL/GenBank/DDBJ whole genome shotgun (WGS) entry which is preliminary data.</text>
</comment>
<evidence type="ECO:0000256" key="2">
    <source>
        <dbReference type="SAM" id="SignalP"/>
    </source>
</evidence>
<evidence type="ECO:0000256" key="1">
    <source>
        <dbReference type="SAM" id="MobiDB-lite"/>
    </source>
</evidence>
<accession>A0AB34JZJ5</accession>
<dbReference type="InterPro" id="IPR005069">
    <property type="entry name" value="Nucl-diP-sugar_transferase"/>
</dbReference>
<dbReference type="Pfam" id="PF03407">
    <property type="entry name" value="Nucleotid_trans"/>
    <property type="match status" value="1"/>
</dbReference>
<evidence type="ECO:0000259" key="3">
    <source>
        <dbReference type="Pfam" id="PF03407"/>
    </source>
</evidence>
<keyword evidence="2" id="KW-0732">Signal</keyword>
<reference evidence="4 5" key="1">
    <citation type="journal article" date="2024" name="Science">
        <title>Giant polyketide synthase enzymes in the biosynthesis of giant marine polyether toxins.</title>
        <authorList>
            <person name="Fallon T.R."/>
            <person name="Shende V.V."/>
            <person name="Wierzbicki I.H."/>
            <person name="Pendleton A.L."/>
            <person name="Watervoot N.F."/>
            <person name="Auber R.P."/>
            <person name="Gonzalez D.J."/>
            <person name="Wisecaver J.H."/>
            <person name="Moore B.S."/>
        </authorList>
    </citation>
    <scope>NUCLEOTIDE SEQUENCE [LARGE SCALE GENOMIC DNA]</scope>
    <source>
        <strain evidence="4 5">12B1</strain>
    </source>
</reference>
<keyword evidence="5" id="KW-1185">Reference proteome</keyword>
<sequence>MPAARRGLLLLLLLAHTARQTEARERDDGGEARRRAPAGARALRLGGSRRRSAVAPATLAPGVLWRLRLHGSARYAYVRDGTLTTSRRFFSLFRVHPAGAAGAWRLEAHGAGFLSLDRLSSAQATLRCERGANASSASTFWLLARPGGLHAISTSGEGRAGVCEAARRHDLIVAERGAAACALPSPSDSAGAPPPPPLALFEWQPIVRPDAPAASEVGFAARVKRSAVQASGRDVVLATYHNVGMMHWAVLFWGWLRAAGIDKLLLLDLDGLSCAASQSLAALEQIDVRVSCVGAADLQLGAAYEGGGKTSALQEWGTRANSGYFKFLRMKLRLVELAVRHVDVVMADVDVLVLRRGFLEHMVDTAHDLAISSDARTGSYDDNRHCPLSSPMYQRLAADWVCAGLFYMRRGSASHWVIQQVQNFMDSYAITDQDAFQVLLTGHSQVAMPQVPVKQEFKGSGKFAEGQSSPLSPGYRPSGAFLKPLWLEDLSTPGNLRNLNNIQALNTPMRAPMYRRLQAKLRGRAFTWTTLPVELYANGPVLFEHWESTFSKASRANLSFLSVHSNCNTKHFLESARGDTSFLLSPEP</sequence>
<protein>
    <recommendedName>
        <fullName evidence="3">Nucleotide-diphospho-sugar transferase domain-containing protein</fullName>
    </recommendedName>
</protein>
<dbReference type="EMBL" id="JBGBPQ010000003">
    <property type="protein sequence ID" value="KAL1526343.1"/>
    <property type="molecule type" value="Genomic_DNA"/>
</dbReference>
<feature type="compositionally biased region" description="Basic and acidic residues" evidence="1">
    <location>
        <begin position="22"/>
        <end position="34"/>
    </location>
</feature>
<evidence type="ECO:0000313" key="4">
    <source>
        <dbReference type="EMBL" id="KAL1526343.1"/>
    </source>
</evidence>
<dbReference type="Proteomes" id="UP001515480">
    <property type="component" value="Unassembled WGS sequence"/>
</dbReference>
<evidence type="ECO:0000313" key="5">
    <source>
        <dbReference type="Proteomes" id="UP001515480"/>
    </source>
</evidence>
<organism evidence="4 5">
    <name type="scientific">Prymnesium parvum</name>
    <name type="common">Toxic golden alga</name>
    <dbReference type="NCBI Taxonomy" id="97485"/>
    <lineage>
        <taxon>Eukaryota</taxon>
        <taxon>Haptista</taxon>
        <taxon>Haptophyta</taxon>
        <taxon>Prymnesiophyceae</taxon>
        <taxon>Prymnesiales</taxon>
        <taxon>Prymnesiaceae</taxon>
        <taxon>Prymnesium</taxon>
    </lineage>
</organism>
<gene>
    <name evidence="4" type="ORF">AB1Y20_015057</name>
</gene>
<feature type="region of interest" description="Disordered" evidence="1">
    <location>
        <begin position="22"/>
        <end position="41"/>
    </location>
</feature>
<feature type="signal peptide" evidence="2">
    <location>
        <begin position="1"/>
        <end position="23"/>
    </location>
</feature>